<feature type="transmembrane region" description="Helical" evidence="1">
    <location>
        <begin position="139"/>
        <end position="158"/>
    </location>
</feature>
<dbReference type="AlphaFoldDB" id="A0A150HM92"/>
<keyword evidence="1" id="KW-0472">Membrane</keyword>
<dbReference type="PATRIC" id="fig|52133.18.peg.2402"/>
<feature type="transmembrane region" description="Helical" evidence="1">
    <location>
        <begin position="109"/>
        <end position="127"/>
    </location>
</feature>
<gene>
    <name evidence="2" type="ORF">AVENLUH5627_02334</name>
</gene>
<dbReference type="RefSeq" id="WP_061519134.1">
    <property type="nucleotide sequence ID" value="NZ_JRUE01000198.1"/>
</dbReference>
<keyword evidence="1" id="KW-1133">Transmembrane helix</keyword>
<evidence type="ECO:0008006" key="4">
    <source>
        <dbReference type="Google" id="ProtNLM"/>
    </source>
</evidence>
<feature type="transmembrane region" description="Helical" evidence="1">
    <location>
        <begin position="287"/>
        <end position="310"/>
    </location>
</feature>
<feature type="transmembrane region" description="Helical" evidence="1">
    <location>
        <begin position="316"/>
        <end position="339"/>
    </location>
</feature>
<feature type="transmembrane region" description="Helical" evidence="1">
    <location>
        <begin position="33"/>
        <end position="53"/>
    </location>
</feature>
<evidence type="ECO:0000313" key="3">
    <source>
        <dbReference type="Proteomes" id="UP000075680"/>
    </source>
</evidence>
<organism evidence="2 3">
    <name type="scientific">Acinetobacter venetianus</name>
    <dbReference type="NCBI Taxonomy" id="52133"/>
    <lineage>
        <taxon>Bacteria</taxon>
        <taxon>Pseudomonadati</taxon>
        <taxon>Pseudomonadota</taxon>
        <taxon>Gammaproteobacteria</taxon>
        <taxon>Moraxellales</taxon>
        <taxon>Moraxellaceae</taxon>
        <taxon>Acinetobacter</taxon>
    </lineage>
</organism>
<proteinExistence type="predicted"/>
<feature type="transmembrane region" description="Helical" evidence="1">
    <location>
        <begin position="375"/>
        <end position="393"/>
    </location>
</feature>
<dbReference type="EMBL" id="JRUE01000198">
    <property type="protein sequence ID" value="KXZ66912.1"/>
    <property type="molecule type" value="Genomic_DNA"/>
</dbReference>
<protein>
    <recommendedName>
        <fullName evidence="4">Polysaccharide biosynthesis protein</fullName>
    </recommendedName>
</protein>
<feature type="transmembrane region" description="Helical" evidence="1">
    <location>
        <begin position="74"/>
        <end position="97"/>
    </location>
</feature>
<feature type="transmembrane region" description="Helical" evidence="1">
    <location>
        <begin position="5"/>
        <end position="27"/>
    </location>
</feature>
<comment type="caution">
    <text evidence="2">The sequence shown here is derived from an EMBL/GenBank/DDBJ whole genome shotgun (WGS) entry which is preliminary data.</text>
</comment>
<evidence type="ECO:0000256" key="1">
    <source>
        <dbReference type="SAM" id="Phobius"/>
    </source>
</evidence>
<keyword evidence="1" id="KW-0812">Transmembrane</keyword>
<feature type="transmembrane region" description="Helical" evidence="1">
    <location>
        <begin position="170"/>
        <end position="191"/>
    </location>
</feature>
<dbReference type="Proteomes" id="UP000075680">
    <property type="component" value="Unassembled WGS sequence"/>
</dbReference>
<reference evidence="2 3" key="1">
    <citation type="journal article" date="2016" name="Sci. Rep.">
        <title>Genomic and phenotypic characterization of the species Acinetobacter venetianus.</title>
        <authorList>
            <person name="Fondi M."/>
            <person name="Maida I."/>
            <person name="Perrin E."/>
            <person name="Orlandini V."/>
            <person name="La Torre L."/>
            <person name="Bosi E."/>
            <person name="Negroni A."/>
            <person name="Zanaroli G."/>
            <person name="Fava F."/>
            <person name="Decorosi F."/>
            <person name="Giovannetti L."/>
            <person name="Viti C."/>
            <person name="Vaneechoutte M."/>
            <person name="Dijkshoorn L."/>
            <person name="Fani R."/>
        </authorList>
    </citation>
    <scope>NUCLEOTIDE SEQUENCE [LARGE SCALE GENOMIC DNA]</scope>
    <source>
        <strain evidence="2 3">LUH5627</strain>
    </source>
</reference>
<evidence type="ECO:0000313" key="2">
    <source>
        <dbReference type="EMBL" id="KXZ66912.1"/>
    </source>
</evidence>
<sequence>MNPHVIMVVGIGSARFLQLLFSLYLAWYFGHAALASFVLMLSLSAAFGAFPSLGGGPQILRAGAYSQPEQHIQMTLATSILLLVLSLFLLPFATMLWGGDTQSLRSNGLLTAAAVFFTTGSVCFAMIQSLWSYQQKYKALGLFALFSYILAFIIAWMASVFLGKTAASEIITIYALVFMLLNALVFYHVGFRPYTLGTGLSQLLDKTVLKQCLEQSIKAALFGFITLFGLYALMKAVNVDYSAYDAAVFSLSFQFFQIGIFIPSVLGAVFVPKLVKQQQAAGQQKTIYLWISMFWVFCSAIALVPVFYLYHFALEASTILTFVLLQCAVPLSALQAMYIQQHVAMGKFSRLALNALCWATIALSLQAILPTQIYFSALAILLAYAGSVLLFFCRQPQRV</sequence>
<feature type="transmembrane region" description="Helical" evidence="1">
    <location>
        <begin position="351"/>
        <end position="369"/>
    </location>
</feature>
<accession>A0A150HM92</accession>
<feature type="transmembrane region" description="Helical" evidence="1">
    <location>
        <begin position="212"/>
        <end position="234"/>
    </location>
</feature>
<name>A0A150HM92_9GAMM</name>
<feature type="transmembrane region" description="Helical" evidence="1">
    <location>
        <begin position="254"/>
        <end position="275"/>
    </location>
</feature>